<evidence type="ECO:0000256" key="1">
    <source>
        <dbReference type="SAM" id="MobiDB-lite"/>
    </source>
</evidence>
<feature type="compositionally biased region" description="Basic and acidic residues" evidence="1">
    <location>
        <begin position="235"/>
        <end position="244"/>
    </location>
</feature>
<sequence length="244" mass="27228">MAENISTGQVFEIPELLYHTTLTVIDYRADASGAIRPVYVLATHTNLETAKKYAATRALPDLGYEPDDFVEYAVRPHTGEDWPHGDGVIVYAKAPAGQVFLVGLDTKPNTESLPAKPDGSDTLQLPDGCDHLHYVLQTIIDYNRDRSGAIQKTEIEGCYVHRKDAFKAAKEVLLAGELEKKDFDQYDERDEELPEDWPFGDDVVVHAVAPTGENYSVAVRTIPGAHEKHHKRRAGHSENREVQH</sequence>
<evidence type="ECO:0000313" key="2">
    <source>
        <dbReference type="EMBL" id="KAK3937364.1"/>
    </source>
</evidence>
<dbReference type="Proteomes" id="UP001303473">
    <property type="component" value="Unassembled WGS sequence"/>
</dbReference>
<comment type="caution">
    <text evidence="2">The sequence shown here is derived from an EMBL/GenBank/DDBJ whole genome shotgun (WGS) entry which is preliminary data.</text>
</comment>
<protein>
    <submittedName>
        <fullName evidence="2">Uncharacterized protein</fullName>
    </submittedName>
</protein>
<organism evidence="2 3">
    <name type="scientific">Diplogelasinospora grovesii</name>
    <dbReference type="NCBI Taxonomy" id="303347"/>
    <lineage>
        <taxon>Eukaryota</taxon>
        <taxon>Fungi</taxon>
        <taxon>Dikarya</taxon>
        <taxon>Ascomycota</taxon>
        <taxon>Pezizomycotina</taxon>
        <taxon>Sordariomycetes</taxon>
        <taxon>Sordariomycetidae</taxon>
        <taxon>Sordariales</taxon>
        <taxon>Diplogelasinosporaceae</taxon>
        <taxon>Diplogelasinospora</taxon>
    </lineage>
</organism>
<feature type="region of interest" description="Disordered" evidence="1">
    <location>
        <begin position="225"/>
        <end position="244"/>
    </location>
</feature>
<reference evidence="3" key="1">
    <citation type="journal article" date="2023" name="Mol. Phylogenet. Evol.">
        <title>Genome-scale phylogeny and comparative genomics of the fungal order Sordariales.</title>
        <authorList>
            <person name="Hensen N."/>
            <person name="Bonometti L."/>
            <person name="Westerberg I."/>
            <person name="Brannstrom I.O."/>
            <person name="Guillou S."/>
            <person name="Cros-Aarteil S."/>
            <person name="Calhoun S."/>
            <person name="Haridas S."/>
            <person name="Kuo A."/>
            <person name="Mondo S."/>
            <person name="Pangilinan J."/>
            <person name="Riley R."/>
            <person name="LaButti K."/>
            <person name="Andreopoulos B."/>
            <person name="Lipzen A."/>
            <person name="Chen C."/>
            <person name="Yan M."/>
            <person name="Daum C."/>
            <person name="Ng V."/>
            <person name="Clum A."/>
            <person name="Steindorff A."/>
            <person name="Ohm R.A."/>
            <person name="Martin F."/>
            <person name="Silar P."/>
            <person name="Natvig D.O."/>
            <person name="Lalanne C."/>
            <person name="Gautier V."/>
            <person name="Ament-Velasquez S.L."/>
            <person name="Kruys A."/>
            <person name="Hutchinson M.I."/>
            <person name="Powell A.J."/>
            <person name="Barry K."/>
            <person name="Miller A.N."/>
            <person name="Grigoriev I.V."/>
            <person name="Debuchy R."/>
            <person name="Gladieux P."/>
            <person name="Hiltunen Thoren M."/>
            <person name="Johannesson H."/>
        </authorList>
    </citation>
    <scope>NUCLEOTIDE SEQUENCE [LARGE SCALE GENOMIC DNA]</scope>
    <source>
        <strain evidence="3">CBS 340.73</strain>
    </source>
</reference>
<dbReference type="EMBL" id="MU853856">
    <property type="protein sequence ID" value="KAK3937364.1"/>
    <property type="molecule type" value="Genomic_DNA"/>
</dbReference>
<gene>
    <name evidence="2" type="ORF">QBC46DRAFT_392898</name>
</gene>
<evidence type="ECO:0000313" key="3">
    <source>
        <dbReference type="Proteomes" id="UP001303473"/>
    </source>
</evidence>
<name>A0AAN6N2U6_9PEZI</name>
<accession>A0AAN6N2U6</accession>
<dbReference type="AlphaFoldDB" id="A0AAN6N2U6"/>
<proteinExistence type="predicted"/>
<keyword evidence="3" id="KW-1185">Reference proteome</keyword>